<evidence type="ECO:0000256" key="7">
    <source>
        <dbReference type="RuleBase" id="RU363032"/>
    </source>
</evidence>
<comment type="subcellular location">
    <subcellularLocation>
        <location evidence="1 7">Cell membrane</location>
        <topology evidence="1 7">Multi-pass membrane protein</topology>
    </subcellularLocation>
</comment>
<feature type="transmembrane region" description="Helical" evidence="7">
    <location>
        <begin position="181"/>
        <end position="207"/>
    </location>
</feature>
<keyword evidence="4 7" id="KW-0812">Transmembrane</keyword>
<feature type="domain" description="ABC transmembrane type-1" evidence="9">
    <location>
        <begin position="144"/>
        <end position="344"/>
    </location>
</feature>
<keyword evidence="3" id="KW-1003">Cell membrane</keyword>
<protein>
    <submittedName>
        <fullName evidence="10">ABC transporter permease</fullName>
    </submittedName>
</protein>
<name>A0A7J5C167_9MICO</name>
<feature type="transmembrane region" description="Helical" evidence="7">
    <location>
        <begin position="321"/>
        <end position="347"/>
    </location>
</feature>
<keyword evidence="11" id="KW-1185">Reference proteome</keyword>
<dbReference type="InterPro" id="IPR035906">
    <property type="entry name" value="MetI-like_sf"/>
</dbReference>
<dbReference type="RefSeq" id="WP_158039181.1">
    <property type="nucleotide sequence ID" value="NZ_JACCFV010000001.1"/>
</dbReference>
<keyword evidence="6 7" id="KW-0472">Membrane</keyword>
<dbReference type="Gene3D" id="1.10.3720.10">
    <property type="entry name" value="MetI-like"/>
    <property type="match status" value="1"/>
</dbReference>
<comment type="caution">
    <text evidence="10">The sequence shown here is derived from an EMBL/GenBank/DDBJ whole genome shotgun (WGS) entry which is preliminary data.</text>
</comment>
<sequence>MSAPAPVRPGDTGIDAPTTVPAPATTPASDTDTAAEKRRARLRATGRLALAIGNRLLDIVLVLWAAATLAFIALQLIPGDPLDRLMAGIQDATPEMRAAISAHYGLDQPVFVQYLQFLAHAAVFDFGTSYQRAAPVTEVLLSELPATLELTFWAMTLAVVVAILLALATSGRGRIGRAIAVGLELVSVSVPSFWLGIVLMTVLSFQLRLLPAFGANGPASLVLPVITLAVPLAGVLSQVLRERMEHALHEPFVTTLRARGLTESGIRSGHVLRHAALPALTLTSVIFGSLLSGTVIIETLFSRPGLGRVAVAAVQDRDIPLVLGFVVFAAFVFIVLNTIVDLVAPLLDPRSRGSRA</sequence>
<evidence type="ECO:0000313" key="10">
    <source>
        <dbReference type="EMBL" id="KAB1662243.1"/>
    </source>
</evidence>
<keyword evidence="2 7" id="KW-0813">Transport</keyword>
<evidence type="ECO:0000256" key="3">
    <source>
        <dbReference type="ARBA" id="ARBA00022475"/>
    </source>
</evidence>
<comment type="similarity">
    <text evidence="7">Belongs to the binding-protein-dependent transport system permease family.</text>
</comment>
<dbReference type="GO" id="GO:0005886">
    <property type="term" value="C:plasma membrane"/>
    <property type="evidence" value="ECO:0007669"/>
    <property type="project" value="UniProtKB-SubCell"/>
</dbReference>
<evidence type="ECO:0000259" key="9">
    <source>
        <dbReference type="PROSITE" id="PS50928"/>
    </source>
</evidence>
<reference evidence="10 11" key="1">
    <citation type="submission" date="2019-09" db="EMBL/GenBank/DDBJ databases">
        <title>Phylogeny of genus Pseudoclavibacter and closely related genus.</title>
        <authorList>
            <person name="Li Y."/>
        </authorList>
    </citation>
    <scope>NUCLEOTIDE SEQUENCE [LARGE SCALE GENOMIC DNA]</scope>
    <source>
        <strain evidence="10 11">DSM 23821</strain>
    </source>
</reference>
<keyword evidence="5 7" id="KW-1133">Transmembrane helix</keyword>
<dbReference type="Pfam" id="PF00528">
    <property type="entry name" value="BPD_transp_1"/>
    <property type="match status" value="1"/>
</dbReference>
<dbReference type="OrthoDB" id="9778910at2"/>
<feature type="transmembrane region" description="Helical" evidence="7">
    <location>
        <begin position="150"/>
        <end position="169"/>
    </location>
</feature>
<organism evidence="10 11">
    <name type="scientific">Pseudoclavibacter chungangensis</name>
    <dbReference type="NCBI Taxonomy" id="587635"/>
    <lineage>
        <taxon>Bacteria</taxon>
        <taxon>Bacillati</taxon>
        <taxon>Actinomycetota</taxon>
        <taxon>Actinomycetes</taxon>
        <taxon>Micrococcales</taxon>
        <taxon>Microbacteriaceae</taxon>
        <taxon>Pseudoclavibacter</taxon>
    </lineage>
</organism>
<evidence type="ECO:0000256" key="6">
    <source>
        <dbReference type="ARBA" id="ARBA00023136"/>
    </source>
</evidence>
<dbReference type="SUPFAM" id="SSF161098">
    <property type="entry name" value="MetI-like"/>
    <property type="match status" value="1"/>
</dbReference>
<evidence type="ECO:0000256" key="4">
    <source>
        <dbReference type="ARBA" id="ARBA00022692"/>
    </source>
</evidence>
<dbReference type="Pfam" id="PF19300">
    <property type="entry name" value="BPD_transp_1_N"/>
    <property type="match status" value="1"/>
</dbReference>
<dbReference type="CDD" id="cd06261">
    <property type="entry name" value="TM_PBP2"/>
    <property type="match status" value="1"/>
</dbReference>
<dbReference type="AlphaFoldDB" id="A0A7J5C167"/>
<dbReference type="GO" id="GO:0055085">
    <property type="term" value="P:transmembrane transport"/>
    <property type="evidence" value="ECO:0007669"/>
    <property type="project" value="InterPro"/>
</dbReference>
<evidence type="ECO:0000256" key="1">
    <source>
        <dbReference type="ARBA" id="ARBA00004651"/>
    </source>
</evidence>
<evidence type="ECO:0000256" key="8">
    <source>
        <dbReference type="SAM" id="MobiDB-lite"/>
    </source>
</evidence>
<dbReference type="PROSITE" id="PS50928">
    <property type="entry name" value="ABC_TM1"/>
    <property type="match status" value="1"/>
</dbReference>
<dbReference type="Proteomes" id="UP000467240">
    <property type="component" value="Unassembled WGS sequence"/>
</dbReference>
<dbReference type="InterPro" id="IPR045621">
    <property type="entry name" value="BPD_transp_1_N"/>
</dbReference>
<dbReference type="PANTHER" id="PTHR43163">
    <property type="entry name" value="DIPEPTIDE TRANSPORT SYSTEM PERMEASE PROTEIN DPPB-RELATED"/>
    <property type="match status" value="1"/>
</dbReference>
<feature type="region of interest" description="Disordered" evidence="8">
    <location>
        <begin position="1"/>
        <end position="35"/>
    </location>
</feature>
<evidence type="ECO:0000313" key="11">
    <source>
        <dbReference type="Proteomes" id="UP000467240"/>
    </source>
</evidence>
<evidence type="ECO:0000256" key="5">
    <source>
        <dbReference type="ARBA" id="ARBA00022989"/>
    </source>
</evidence>
<dbReference type="EMBL" id="WBJZ01000002">
    <property type="protein sequence ID" value="KAB1662243.1"/>
    <property type="molecule type" value="Genomic_DNA"/>
</dbReference>
<proteinExistence type="inferred from homology"/>
<feature type="transmembrane region" description="Helical" evidence="7">
    <location>
        <begin position="276"/>
        <end position="301"/>
    </location>
</feature>
<accession>A0A7J5C167</accession>
<feature type="compositionally biased region" description="Low complexity" evidence="8">
    <location>
        <begin position="15"/>
        <end position="32"/>
    </location>
</feature>
<feature type="transmembrane region" description="Helical" evidence="7">
    <location>
        <begin position="219"/>
        <end position="240"/>
    </location>
</feature>
<feature type="transmembrane region" description="Helical" evidence="7">
    <location>
        <begin position="56"/>
        <end position="77"/>
    </location>
</feature>
<dbReference type="PANTHER" id="PTHR43163:SF6">
    <property type="entry name" value="DIPEPTIDE TRANSPORT SYSTEM PERMEASE PROTEIN DPPB-RELATED"/>
    <property type="match status" value="1"/>
</dbReference>
<gene>
    <name evidence="10" type="ORF">F8O01_01940</name>
</gene>
<evidence type="ECO:0000256" key="2">
    <source>
        <dbReference type="ARBA" id="ARBA00022448"/>
    </source>
</evidence>
<dbReference type="InterPro" id="IPR000515">
    <property type="entry name" value="MetI-like"/>
</dbReference>